<evidence type="ECO:0000313" key="5">
    <source>
        <dbReference type="Proteomes" id="UP000024842"/>
    </source>
</evidence>
<dbReference type="Gene3D" id="3.90.79.10">
    <property type="entry name" value="Nucleoside Triphosphate Pyrophosphohydrolase"/>
    <property type="match status" value="1"/>
</dbReference>
<evidence type="ECO:0000256" key="1">
    <source>
        <dbReference type="ARBA" id="ARBA00001946"/>
    </source>
</evidence>
<dbReference type="AlphaFoldDB" id="A0A023E099"/>
<dbReference type="InterPro" id="IPR020084">
    <property type="entry name" value="NUDIX_hydrolase_CS"/>
</dbReference>
<evidence type="ECO:0000313" key="4">
    <source>
        <dbReference type="EMBL" id="GAJ46880.1"/>
    </source>
</evidence>
<sequence length="146" mass="16960">MMIIPHLILRKDSKILLTRRSPTNKIWASHWHCVTGSIEAGESPKEAIIREAKEEIGIKLQDVTLETTVFLIEKDYFDFMKKFYALELFFVSDLGDAQEPTNLEPSKQDSLGWFDPYKLPEPMIPGVAFGIKSYFNNQRYVEFRNV</sequence>
<dbReference type="OrthoDB" id="9761969at2"/>
<dbReference type="Pfam" id="PF00293">
    <property type="entry name" value="NUDIX"/>
    <property type="match status" value="1"/>
</dbReference>
<dbReference type="PANTHER" id="PTHR43736:SF1">
    <property type="entry name" value="DIHYDRONEOPTERIN TRIPHOSPHATE DIPHOSPHATASE"/>
    <property type="match status" value="1"/>
</dbReference>
<keyword evidence="2 4" id="KW-0378">Hydrolase</keyword>
<gene>
    <name evidence="4" type="ORF">HE1_01222</name>
</gene>
<dbReference type="STRING" id="1427503.HE1_01222"/>
<feature type="domain" description="Nudix hydrolase" evidence="3">
    <location>
        <begin position="1"/>
        <end position="139"/>
    </location>
</feature>
<protein>
    <submittedName>
        <fullName evidence="4">Nudix hydrolase 1</fullName>
    </submittedName>
</protein>
<accession>A0A023E099</accession>
<name>A0A023E099_9PROT</name>
<organism evidence="4 5">
    <name type="scientific">Holospora elegans E1</name>
    <dbReference type="NCBI Taxonomy" id="1427503"/>
    <lineage>
        <taxon>Bacteria</taxon>
        <taxon>Pseudomonadati</taxon>
        <taxon>Pseudomonadota</taxon>
        <taxon>Alphaproteobacteria</taxon>
        <taxon>Holosporales</taxon>
        <taxon>Holosporaceae</taxon>
        <taxon>Holospora</taxon>
    </lineage>
</organism>
<dbReference type="InterPro" id="IPR015797">
    <property type="entry name" value="NUDIX_hydrolase-like_dom_sf"/>
</dbReference>
<dbReference type="SUPFAM" id="SSF55811">
    <property type="entry name" value="Nudix"/>
    <property type="match status" value="1"/>
</dbReference>
<dbReference type="Proteomes" id="UP000024842">
    <property type="component" value="Unassembled WGS sequence"/>
</dbReference>
<evidence type="ECO:0000259" key="3">
    <source>
        <dbReference type="PROSITE" id="PS51462"/>
    </source>
</evidence>
<evidence type="ECO:0000256" key="2">
    <source>
        <dbReference type="ARBA" id="ARBA00022801"/>
    </source>
</evidence>
<dbReference type="PROSITE" id="PS51462">
    <property type="entry name" value="NUDIX"/>
    <property type="match status" value="1"/>
</dbReference>
<dbReference type="PROSITE" id="PS00893">
    <property type="entry name" value="NUDIX_BOX"/>
    <property type="match status" value="1"/>
</dbReference>
<proteinExistence type="predicted"/>
<reference evidence="4 5" key="1">
    <citation type="journal article" date="2014" name="FEMS Microbiol. Lett.">
        <title>Draft genome sequences of three Holospora species (Holospora obtusa, Holospora undulata, and Holospora elegans), endonuclear symbiotic bacteria of the ciliate Paramecium caudatum.</title>
        <authorList>
            <person name="Dohra H."/>
            <person name="Tanaka K."/>
            <person name="Suzuki T."/>
            <person name="Fujishima M."/>
            <person name="Suzuki H."/>
        </authorList>
    </citation>
    <scope>NUCLEOTIDE SEQUENCE [LARGE SCALE GENOMIC DNA]</scope>
    <source>
        <strain evidence="4 5">E1</strain>
    </source>
</reference>
<dbReference type="EMBL" id="BAUP01000152">
    <property type="protein sequence ID" value="GAJ46880.1"/>
    <property type="molecule type" value="Genomic_DNA"/>
</dbReference>
<dbReference type="GO" id="GO:0016787">
    <property type="term" value="F:hydrolase activity"/>
    <property type="evidence" value="ECO:0007669"/>
    <property type="project" value="UniProtKB-KW"/>
</dbReference>
<comment type="caution">
    <text evidence="4">The sequence shown here is derived from an EMBL/GenBank/DDBJ whole genome shotgun (WGS) entry which is preliminary data.</text>
</comment>
<dbReference type="RefSeq" id="WP_006301210.1">
    <property type="nucleotide sequence ID" value="NZ_BAUP01000152.1"/>
</dbReference>
<keyword evidence="5" id="KW-1185">Reference proteome</keyword>
<dbReference type="InterPro" id="IPR000086">
    <property type="entry name" value="NUDIX_hydrolase_dom"/>
</dbReference>
<comment type="cofactor">
    <cofactor evidence="1">
        <name>Mg(2+)</name>
        <dbReference type="ChEBI" id="CHEBI:18420"/>
    </cofactor>
</comment>
<dbReference type="PANTHER" id="PTHR43736">
    <property type="entry name" value="ADP-RIBOSE PYROPHOSPHATASE"/>
    <property type="match status" value="1"/>
</dbReference>